<dbReference type="Pfam" id="PF11195">
    <property type="entry name" value="Tad2-like"/>
    <property type="match status" value="1"/>
</dbReference>
<feature type="domain" description="Thoeris anti-defense 2-like" evidence="1">
    <location>
        <begin position="1"/>
        <end position="62"/>
    </location>
</feature>
<dbReference type="EMBL" id="LR796229">
    <property type="protein sequence ID" value="CAB4128187.1"/>
    <property type="molecule type" value="Genomic_DNA"/>
</dbReference>
<gene>
    <name evidence="2" type="ORF">UFOVP100_15</name>
</gene>
<sequence>MNFCEAMVLLKSGSKITRNSWKGDVYFKMVGQDVKSFQPQLNRYYYNEDIMTSTGWMVNNEDGTYTFAEIIPLLLNGYKIKLRDWNEKYIFLDINERYLVLHSMEICAFTPDFDSFIADDWIELTL</sequence>
<reference evidence="2" key="1">
    <citation type="submission" date="2020-04" db="EMBL/GenBank/DDBJ databases">
        <authorList>
            <person name="Chiriac C."/>
            <person name="Salcher M."/>
            <person name="Ghai R."/>
            <person name="Kavagutti S V."/>
        </authorList>
    </citation>
    <scope>NUCLEOTIDE SEQUENCE</scope>
</reference>
<accession>A0A6J5L4R7</accession>
<name>A0A6J5L4R7_9CAUD</name>
<proteinExistence type="predicted"/>
<evidence type="ECO:0000259" key="1">
    <source>
        <dbReference type="Pfam" id="PF11195"/>
    </source>
</evidence>
<organism evidence="2">
    <name type="scientific">uncultured Caudovirales phage</name>
    <dbReference type="NCBI Taxonomy" id="2100421"/>
    <lineage>
        <taxon>Viruses</taxon>
        <taxon>Duplodnaviria</taxon>
        <taxon>Heunggongvirae</taxon>
        <taxon>Uroviricota</taxon>
        <taxon>Caudoviricetes</taxon>
        <taxon>Peduoviridae</taxon>
        <taxon>Maltschvirus</taxon>
        <taxon>Maltschvirus maltsch</taxon>
    </lineage>
</organism>
<protein>
    <recommendedName>
        <fullName evidence="1">Thoeris anti-defense 2-like domain-containing protein</fullName>
    </recommendedName>
</protein>
<evidence type="ECO:0000313" key="2">
    <source>
        <dbReference type="EMBL" id="CAB4128187.1"/>
    </source>
</evidence>
<dbReference type="InterPro" id="IPR021361">
    <property type="entry name" value="Tad2-like_dom"/>
</dbReference>